<feature type="transmembrane region" description="Helical" evidence="1">
    <location>
        <begin position="53"/>
        <end position="75"/>
    </location>
</feature>
<accession>A0ABX3MN00</accession>
<reference evidence="2 3" key="1">
    <citation type="submission" date="2016-11" db="EMBL/GenBank/DDBJ databases">
        <title>A multilocus sequence analysis scheme for characterization of bacteria in the genus Thioclava.</title>
        <authorList>
            <person name="Liu Y."/>
            <person name="Shao Z."/>
        </authorList>
    </citation>
    <scope>NUCLEOTIDE SEQUENCE [LARGE SCALE GENOMIC DNA]</scope>
    <source>
        <strain evidence="2 3">11.10-0-13</strain>
    </source>
</reference>
<dbReference type="EMBL" id="MPZS01000002">
    <property type="protein sequence ID" value="OOY11539.1"/>
    <property type="molecule type" value="Genomic_DNA"/>
</dbReference>
<evidence type="ECO:0000313" key="2">
    <source>
        <dbReference type="EMBL" id="OOY11539.1"/>
    </source>
</evidence>
<keyword evidence="1" id="KW-1133">Transmembrane helix</keyword>
<organism evidence="2 3">
    <name type="scientific">Thioclava marina</name>
    <dbReference type="NCBI Taxonomy" id="1915077"/>
    <lineage>
        <taxon>Bacteria</taxon>
        <taxon>Pseudomonadati</taxon>
        <taxon>Pseudomonadota</taxon>
        <taxon>Alphaproteobacteria</taxon>
        <taxon>Rhodobacterales</taxon>
        <taxon>Paracoccaceae</taxon>
        <taxon>Thioclava</taxon>
    </lineage>
</organism>
<evidence type="ECO:0000313" key="3">
    <source>
        <dbReference type="Proteomes" id="UP000242224"/>
    </source>
</evidence>
<keyword evidence="3" id="KW-1185">Reference proteome</keyword>
<proteinExistence type="predicted"/>
<dbReference type="Proteomes" id="UP000242224">
    <property type="component" value="Unassembled WGS sequence"/>
</dbReference>
<protein>
    <recommendedName>
        <fullName evidence="4">UDP-N-acetylmuramate--alanine ligase</fullName>
    </recommendedName>
</protein>
<sequence length="84" mass="9204">MTISLILACLWALLATGIAIGPRRFHWPAAWGLIALGVPILGWVTYENGPVWGLVVLAGGISVLRWPVIFLFRALRQPRDQAGE</sequence>
<dbReference type="InterPro" id="IPR018919">
    <property type="entry name" value="DUF2484"/>
</dbReference>
<dbReference type="RefSeq" id="WP_078574323.1">
    <property type="nucleotide sequence ID" value="NZ_MPZS01000002.1"/>
</dbReference>
<evidence type="ECO:0008006" key="4">
    <source>
        <dbReference type="Google" id="ProtNLM"/>
    </source>
</evidence>
<gene>
    <name evidence="2" type="ORF">BMG00_10515</name>
</gene>
<comment type="caution">
    <text evidence="2">The sequence shown here is derived from an EMBL/GenBank/DDBJ whole genome shotgun (WGS) entry which is preliminary data.</text>
</comment>
<keyword evidence="1" id="KW-0472">Membrane</keyword>
<name>A0ABX3MN00_9RHOB</name>
<dbReference type="Pfam" id="PF10658">
    <property type="entry name" value="DUF2484"/>
    <property type="match status" value="1"/>
</dbReference>
<feature type="transmembrane region" description="Helical" evidence="1">
    <location>
        <begin position="29"/>
        <end position="46"/>
    </location>
</feature>
<evidence type="ECO:0000256" key="1">
    <source>
        <dbReference type="SAM" id="Phobius"/>
    </source>
</evidence>
<keyword evidence="1" id="KW-0812">Transmembrane</keyword>